<dbReference type="PROSITE" id="PS51371">
    <property type="entry name" value="CBS"/>
    <property type="match status" value="2"/>
</dbReference>
<dbReference type="PANTHER" id="PTHR11911">
    <property type="entry name" value="INOSINE-5-MONOPHOSPHATE DEHYDROGENASE RELATED"/>
    <property type="match status" value="1"/>
</dbReference>
<keyword evidence="6 13" id="KW-0332">GMP biosynthesis</keyword>
<keyword evidence="11 17" id="KW-0129">CBS domain</keyword>
<evidence type="ECO:0000256" key="13">
    <source>
        <dbReference type="HAMAP-Rule" id="MF_01964"/>
    </source>
</evidence>
<feature type="binding site" evidence="13 15">
    <location>
        <begin position="313"/>
        <end position="315"/>
    </location>
    <ligand>
        <name>NAD(+)</name>
        <dbReference type="ChEBI" id="CHEBI:57540"/>
    </ligand>
</feature>
<dbReference type="GO" id="GO:0046872">
    <property type="term" value="F:metal ion binding"/>
    <property type="evidence" value="ECO:0007669"/>
    <property type="project" value="UniProtKB-UniRule"/>
</dbReference>
<keyword evidence="8 13" id="KW-0630">Potassium</keyword>
<evidence type="ECO:0000256" key="4">
    <source>
        <dbReference type="ARBA" id="ARBA00022723"/>
    </source>
</evidence>
<evidence type="ECO:0000256" key="16">
    <source>
        <dbReference type="PIRSR" id="PIRSR000130-4"/>
    </source>
</evidence>
<evidence type="ECO:0000256" key="18">
    <source>
        <dbReference type="RuleBase" id="RU003927"/>
    </source>
</evidence>
<dbReference type="EC" id="1.1.1.205" evidence="13 19"/>
<keyword evidence="10 13" id="KW-0520">NAD</keyword>
<dbReference type="GO" id="GO:0006177">
    <property type="term" value="P:GMP biosynthetic process"/>
    <property type="evidence" value="ECO:0007669"/>
    <property type="project" value="UniProtKB-UniRule"/>
</dbReference>
<evidence type="ECO:0000256" key="7">
    <source>
        <dbReference type="ARBA" id="ARBA00022755"/>
    </source>
</evidence>
<feature type="binding site" description="in other chain" evidence="13 16">
    <location>
        <position position="317"/>
    </location>
    <ligand>
        <name>K(+)</name>
        <dbReference type="ChEBI" id="CHEBI:29103"/>
        <note>ligand shared between two tetrameric partners</note>
    </ligand>
</feature>
<feature type="binding site" evidence="13">
    <location>
        <position position="428"/>
    </location>
    <ligand>
        <name>IMP</name>
        <dbReference type="ChEBI" id="CHEBI:58053"/>
    </ligand>
</feature>
<feature type="binding site" evidence="13">
    <location>
        <begin position="376"/>
        <end position="377"/>
    </location>
    <ligand>
        <name>IMP</name>
        <dbReference type="ChEBI" id="CHEBI:58053"/>
    </ligand>
</feature>
<evidence type="ECO:0000313" key="22">
    <source>
        <dbReference type="Proteomes" id="UP000075737"/>
    </source>
</evidence>
<name>A0A162MUI9_9FIRM</name>
<dbReference type="GO" id="GO:0006183">
    <property type="term" value="P:GTP biosynthetic process"/>
    <property type="evidence" value="ECO:0007669"/>
    <property type="project" value="TreeGrafter"/>
</dbReference>
<dbReference type="InterPro" id="IPR000644">
    <property type="entry name" value="CBS_dom"/>
</dbReference>
<evidence type="ECO:0000256" key="2">
    <source>
        <dbReference type="ARBA" id="ARBA00005502"/>
    </source>
</evidence>
<feature type="domain" description="CBS" evidence="20">
    <location>
        <begin position="169"/>
        <end position="226"/>
    </location>
</feature>
<dbReference type="FunFam" id="3.20.20.70:FF:000003">
    <property type="entry name" value="GMP reductase"/>
    <property type="match status" value="1"/>
</dbReference>
<dbReference type="InterPro" id="IPR001093">
    <property type="entry name" value="IMP_DH_GMPRt"/>
</dbReference>
<keyword evidence="22" id="KW-1185">Reference proteome</keyword>
<evidence type="ECO:0000256" key="9">
    <source>
        <dbReference type="ARBA" id="ARBA00023002"/>
    </source>
</evidence>
<evidence type="ECO:0000256" key="15">
    <source>
        <dbReference type="PIRSR" id="PIRSR000130-3"/>
    </source>
</evidence>
<feature type="binding site" evidence="13">
    <location>
        <position position="483"/>
    </location>
    <ligand>
        <name>K(+)</name>
        <dbReference type="ChEBI" id="CHEBI:29103"/>
        <note>ligand shared between two tetrameric partners</note>
    </ligand>
</feature>
<feature type="binding site" description="in other chain" evidence="13 16">
    <location>
        <position position="315"/>
    </location>
    <ligand>
        <name>K(+)</name>
        <dbReference type="ChEBI" id="CHEBI:29103"/>
        <note>ligand shared between two tetrameric partners</note>
    </ligand>
</feature>
<feature type="binding site" evidence="15">
    <location>
        <begin position="263"/>
        <end position="265"/>
    </location>
    <ligand>
        <name>NAD(+)</name>
        <dbReference type="ChEBI" id="CHEBI:57540"/>
    </ligand>
</feature>
<dbReference type="AlphaFoldDB" id="A0A162MUI9"/>
<feature type="binding site" evidence="13">
    <location>
        <begin position="400"/>
        <end position="404"/>
    </location>
    <ligand>
        <name>IMP</name>
        <dbReference type="ChEBI" id="CHEBI:58053"/>
    </ligand>
</feature>
<dbReference type="CDD" id="cd04601">
    <property type="entry name" value="CBS_pair_IMPDH"/>
    <property type="match status" value="1"/>
</dbReference>
<feature type="binding site" description="in other chain" evidence="13 16">
    <location>
        <position position="320"/>
    </location>
    <ligand>
        <name>K(+)</name>
        <dbReference type="ChEBI" id="CHEBI:29103"/>
        <note>ligand shared between two tetrameric partners</note>
    </ligand>
</feature>
<dbReference type="NCBIfam" id="TIGR01302">
    <property type="entry name" value="IMP_dehydrog"/>
    <property type="match status" value="1"/>
</dbReference>
<feature type="binding site" evidence="13">
    <location>
        <position position="263"/>
    </location>
    <ligand>
        <name>NAD(+)</name>
        <dbReference type="ChEBI" id="CHEBI:57540"/>
    </ligand>
</feature>
<dbReference type="UniPathway" id="UPA00601">
    <property type="reaction ID" value="UER00295"/>
</dbReference>
<dbReference type="STRING" id="520767.ATZ99_06620"/>
<comment type="cofactor">
    <cofactor evidence="1 13">
        <name>K(+)</name>
        <dbReference type="ChEBI" id="CHEBI:29103"/>
    </cofactor>
</comment>
<dbReference type="Pfam" id="PF00478">
    <property type="entry name" value="IMPDH"/>
    <property type="match status" value="1"/>
</dbReference>
<comment type="pathway">
    <text evidence="13 19">Purine metabolism; XMP biosynthesis via de novo pathway; XMP from IMP: step 1/1.</text>
</comment>
<keyword evidence="9 13" id="KW-0560">Oxidoreductase</keyword>
<comment type="catalytic activity">
    <reaction evidence="12 13 19">
        <text>IMP + NAD(+) + H2O = XMP + NADH + H(+)</text>
        <dbReference type="Rhea" id="RHEA:11708"/>
        <dbReference type="ChEBI" id="CHEBI:15377"/>
        <dbReference type="ChEBI" id="CHEBI:15378"/>
        <dbReference type="ChEBI" id="CHEBI:57464"/>
        <dbReference type="ChEBI" id="CHEBI:57540"/>
        <dbReference type="ChEBI" id="CHEBI:57945"/>
        <dbReference type="ChEBI" id="CHEBI:58053"/>
        <dbReference type="EC" id="1.1.1.205"/>
    </reaction>
</comment>
<feature type="binding site" evidence="13">
    <location>
        <position position="318"/>
    </location>
    <ligand>
        <name>IMP</name>
        <dbReference type="ChEBI" id="CHEBI:58053"/>
    </ligand>
</feature>
<comment type="caution">
    <text evidence="13">Lacks conserved residue(s) required for the propagation of feature annotation.</text>
</comment>
<evidence type="ECO:0000313" key="21">
    <source>
        <dbReference type="EMBL" id="KYO67376.1"/>
    </source>
</evidence>
<dbReference type="PROSITE" id="PS00487">
    <property type="entry name" value="IMP_DH_GMP_RED"/>
    <property type="match status" value="1"/>
</dbReference>
<dbReference type="PATRIC" id="fig|520767.4.peg.750"/>
<evidence type="ECO:0000256" key="11">
    <source>
        <dbReference type="ARBA" id="ARBA00023122"/>
    </source>
</evidence>
<dbReference type="GO" id="GO:0000166">
    <property type="term" value="F:nucleotide binding"/>
    <property type="evidence" value="ECO:0007669"/>
    <property type="project" value="UniProtKB-UniRule"/>
</dbReference>
<dbReference type="GO" id="GO:0003938">
    <property type="term" value="F:IMP dehydrogenase activity"/>
    <property type="evidence" value="ECO:0007669"/>
    <property type="project" value="UniProtKB-UniRule"/>
</dbReference>
<evidence type="ECO:0000256" key="5">
    <source>
        <dbReference type="ARBA" id="ARBA00022737"/>
    </source>
</evidence>
<comment type="caution">
    <text evidence="21">The sequence shown here is derived from an EMBL/GenBank/DDBJ whole genome shotgun (WGS) entry which is preliminary data.</text>
</comment>
<comment type="subunit">
    <text evidence="3 13">Homotetramer.</text>
</comment>
<dbReference type="Proteomes" id="UP000075737">
    <property type="component" value="Unassembled WGS sequence"/>
</dbReference>
<evidence type="ECO:0000256" key="17">
    <source>
        <dbReference type="PROSITE-ProRule" id="PRU00703"/>
    </source>
</evidence>
<dbReference type="HAMAP" id="MF_01964">
    <property type="entry name" value="IMPDH"/>
    <property type="match status" value="1"/>
</dbReference>
<feature type="binding site" evidence="13">
    <location>
        <begin position="353"/>
        <end position="355"/>
    </location>
    <ligand>
        <name>IMP</name>
        <dbReference type="ChEBI" id="CHEBI:58053"/>
    </ligand>
</feature>
<dbReference type="PIRSF" id="PIRSF000130">
    <property type="entry name" value="IMPDH"/>
    <property type="match status" value="1"/>
</dbReference>
<keyword evidence="5" id="KW-0677">Repeat</keyword>
<organism evidence="21 22">
    <name type="scientific">Thermovenabulum gondwanense</name>
    <dbReference type="NCBI Taxonomy" id="520767"/>
    <lineage>
        <taxon>Bacteria</taxon>
        <taxon>Bacillati</taxon>
        <taxon>Bacillota</taxon>
        <taxon>Clostridia</taxon>
        <taxon>Thermosediminibacterales</taxon>
        <taxon>Thermosediminibacteraceae</taxon>
        <taxon>Thermovenabulum</taxon>
    </lineage>
</organism>
<dbReference type="InterPro" id="IPR015875">
    <property type="entry name" value="IMP_DH/GMP_Rdtase_CS"/>
</dbReference>
<dbReference type="InterPro" id="IPR013785">
    <property type="entry name" value="Aldolase_TIM"/>
</dbReference>
<evidence type="ECO:0000256" key="6">
    <source>
        <dbReference type="ARBA" id="ARBA00022749"/>
    </source>
</evidence>
<feature type="domain" description="CBS" evidence="20">
    <location>
        <begin position="110"/>
        <end position="167"/>
    </location>
</feature>
<dbReference type="SMART" id="SM01240">
    <property type="entry name" value="IMPDH"/>
    <property type="match status" value="1"/>
</dbReference>
<sequence length="499" mass="54239">MINFVIIIFSKKLGAKVLDKFEKEGLSFDDVLVIPAKSEVIPKDVDVTTRLTNKIRINIPIVSAAMDTVTEARLAIALAREGGIGIIHKNMPIEKQAQEVDKVKRSEHGVIVDPFYLSPEHTIKDAMDLMAHYRISGVPITEKGKLVGIITNRDIRFEDDLTKKISEVMTKDNLVTAPVGTTLEEAKEILKKHKIEKLPLVDENYNLKGLITIKDIEKAIKYPNAAKDQKGRLLVGAAVGVGKDMMDRVKALFEAKVDVVVVDTAHGHSVNVLNAVFKIKETFPELQVIAGNVATSEATRELIKAGADAVKVGMGPGSICTTRVVAGIGVPQITAIYDCAEEAAKFGVPIIADGGIKYSGDIVKAIAAGADSVMIGGLFAGTEESPGEIEIYKGRSFKVYRGMGSIGAMEEGSKDRYFQEDSKKFVPEGVEGRVPYRGPLSEIVYQLVGGLRAGMGYCGARNIEELKKAKFIRITSAGLKESHPHDVYITKEAPNYTQF</sequence>
<dbReference type="InterPro" id="IPR005990">
    <property type="entry name" value="IMP_DH"/>
</dbReference>
<evidence type="ECO:0000256" key="10">
    <source>
        <dbReference type="ARBA" id="ARBA00023027"/>
    </source>
</evidence>
<gene>
    <name evidence="13 21" type="primary">guaB</name>
    <name evidence="21" type="ORF">ATZ99_06620</name>
</gene>
<evidence type="ECO:0000256" key="12">
    <source>
        <dbReference type="ARBA" id="ARBA00048028"/>
    </source>
</evidence>
<evidence type="ECO:0000256" key="3">
    <source>
        <dbReference type="ARBA" id="ARBA00011881"/>
    </source>
</evidence>
<feature type="active site" description="Proton acceptor" evidence="13 14">
    <location>
        <position position="416"/>
    </location>
</feature>
<dbReference type="Pfam" id="PF00571">
    <property type="entry name" value="CBS"/>
    <property type="match status" value="2"/>
</dbReference>
<protein>
    <recommendedName>
        <fullName evidence="13 19">Inosine-5'-monophosphate dehydrogenase</fullName>
        <shortName evidence="13">IMP dehydrogenase</shortName>
        <shortName evidence="13">IMPD</shortName>
        <shortName evidence="13">IMPDH</shortName>
        <ecNumber evidence="13 19">1.1.1.205</ecNumber>
    </recommendedName>
</protein>
<evidence type="ECO:0000259" key="20">
    <source>
        <dbReference type="PROSITE" id="PS51371"/>
    </source>
</evidence>
<comment type="similarity">
    <text evidence="2 13 18">Belongs to the IMPDH/GMPR family.</text>
</comment>
<comment type="activity regulation">
    <text evidence="13">Mycophenolic acid (MPA) is a non-competitive inhibitor that prevents formation of the closed enzyme conformation by binding to the same site as the amobile flap. In contrast, mizoribine monophosphate (MZP) is a competitive inhibitor that induces the closed conformation. MPA is a potent inhibitor of mammalian IMPDHs but a poor inhibitor of the bacterial enzymes. MZP is a more potent inhibitor of bacterial IMPDH.</text>
</comment>
<feature type="binding site" evidence="13">
    <location>
        <position position="482"/>
    </location>
    <ligand>
        <name>K(+)</name>
        <dbReference type="ChEBI" id="CHEBI:29103"/>
        <note>ligand shared between two tetrameric partners</note>
    </ligand>
</feature>
<dbReference type="SMART" id="SM00116">
    <property type="entry name" value="CBS"/>
    <property type="match status" value="2"/>
</dbReference>
<dbReference type="CDD" id="cd00381">
    <property type="entry name" value="IMPDH"/>
    <property type="match status" value="1"/>
</dbReference>
<evidence type="ECO:0000256" key="14">
    <source>
        <dbReference type="PIRSR" id="PIRSR000130-1"/>
    </source>
</evidence>
<feature type="binding site" evidence="13">
    <location>
        <position position="481"/>
    </location>
    <ligand>
        <name>K(+)</name>
        <dbReference type="ChEBI" id="CHEBI:29103"/>
        <note>ligand shared between two tetrameric partners</note>
    </ligand>
</feature>
<feature type="active site" description="Thioimidate intermediate" evidence="13 14">
    <location>
        <position position="320"/>
    </location>
</feature>
<dbReference type="PANTHER" id="PTHR11911:SF111">
    <property type="entry name" value="INOSINE-5'-MONOPHOSPHATE DEHYDROGENASE"/>
    <property type="match status" value="1"/>
</dbReference>
<keyword evidence="7 13" id="KW-0658">Purine biosynthesis</keyword>
<comment type="function">
    <text evidence="13">Catalyzes the conversion of inosine 5'-phosphate (IMP) to xanthosine 5'-phosphate (XMP), the first committed and rate-limiting step in the de novo synthesis of guanine nucleotides, and therefore plays an important role in the regulation of cell growth.</text>
</comment>
<evidence type="ECO:0000256" key="19">
    <source>
        <dbReference type="RuleBase" id="RU003928"/>
    </source>
</evidence>
<dbReference type="Gene3D" id="3.20.20.70">
    <property type="entry name" value="Aldolase class I"/>
    <property type="match status" value="1"/>
</dbReference>
<dbReference type="SUPFAM" id="SSF51412">
    <property type="entry name" value="Inosine monophosphate dehydrogenase (IMPDH)"/>
    <property type="match status" value="2"/>
</dbReference>
<evidence type="ECO:0000256" key="1">
    <source>
        <dbReference type="ARBA" id="ARBA00001958"/>
    </source>
</evidence>
<keyword evidence="4 13" id="KW-0479">Metal-binding</keyword>
<accession>A0A162MUI9</accession>
<evidence type="ECO:0000256" key="8">
    <source>
        <dbReference type="ARBA" id="ARBA00022958"/>
    </source>
</evidence>
<dbReference type="EMBL" id="LOHZ01000022">
    <property type="protein sequence ID" value="KYO67376.1"/>
    <property type="molecule type" value="Genomic_DNA"/>
</dbReference>
<proteinExistence type="inferred from homology"/>
<reference evidence="21 22" key="1">
    <citation type="submission" date="2015-12" db="EMBL/GenBank/DDBJ databases">
        <title>Draft genome of Thermovenabulum gondwanense isolated from a red thermophilic microbial mat colonisisng an outflow channel of a bore well.</title>
        <authorList>
            <person name="Patel B.K."/>
        </authorList>
    </citation>
    <scope>NUCLEOTIDE SEQUENCE [LARGE SCALE GENOMIC DNA]</scope>
    <source>
        <strain evidence="21 22">R270</strain>
    </source>
</reference>